<name>A0A1U9KCX4_ACEAC</name>
<evidence type="ECO:0000313" key="9">
    <source>
        <dbReference type="Proteomes" id="UP000188937"/>
    </source>
</evidence>
<keyword evidence="9" id="KW-1185">Reference proteome</keyword>
<dbReference type="SUPFAM" id="SSF50022">
    <property type="entry name" value="ISP domain"/>
    <property type="match status" value="1"/>
</dbReference>
<keyword evidence="5" id="KW-1015">Disulfide bond</keyword>
<dbReference type="InterPro" id="IPR005805">
    <property type="entry name" value="Rieske_Fe-S_prot_C"/>
</dbReference>
<dbReference type="RefSeq" id="WP_077811664.1">
    <property type="nucleotide sequence ID" value="NZ_CP014692.1"/>
</dbReference>
<keyword evidence="2" id="KW-0479">Metal-binding</keyword>
<dbReference type="InterPro" id="IPR014349">
    <property type="entry name" value="Rieske_Fe-S_prot"/>
</dbReference>
<keyword evidence="1" id="KW-0001">2Fe-2S</keyword>
<dbReference type="Gene3D" id="2.102.10.10">
    <property type="entry name" value="Rieske [2Fe-2S] iron-sulphur domain"/>
    <property type="match status" value="1"/>
</dbReference>
<dbReference type="GO" id="GO:0051537">
    <property type="term" value="F:2 iron, 2 sulfur cluster binding"/>
    <property type="evidence" value="ECO:0007669"/>
    <property type="project" value="UniProtKB-KW"/>
</dbReference>
<dbReference type="STRING" id="435.A0U92_01345"/>
<dbReference type="Pfam" id="PF00355">
    <property type="entry name" value="Rieske"/>
    <property type="match status" value="1"/>
</dbReference>
<dbReference type="PRINTS" id="PR00162">
    <property type="entry name" value="RIESKE"/>
</dbReference>
<dbReference type="Proteomes" id="UP000188937">
    <property type="component" value="Chromosome"/>
</dbReference>
<organism evidence="8 9">
    <name type="scientific">Acetobacter aceti</name>
    <dbReference type="NCBI Taxonomy" id="435"/>
    <lineage>
        <taxon>Bacteria</taxon>
        <taxon>Pseudomonadati</taxon>
        <taxon>Pseudomonadota</taxon>
        <taxon>Alphaproteobacteria</taxon>
        <taxon>Acetobacterales</taxon>
        <taxon>Acetobacteraceae</taxon>
        <taxon>Acetobacter</taxon>
        <taxon>Acetobacter subgen. Acetobacter</taxon>
    </lineage>
</organism>
<dbReference type="GO" id="GO:0016020">
    <property type="term" value="C:membrane"/>
    <property type="evidence" value="ECO:0007669"/>
    <property type="project" value="InterPro"/>
</dbReference>
<gene>
    <name evidence="8" type="ORF">A0U92_01345</name>
</gene>
<evidence type="ECO:0000256" key="4">
    <source>
        <dbReference type="ARBA" id="ARBA00023014"/>
    </source>
</evidence>
<dbReference type="AlphaFoldDB" id="A0A1U9KCX4"/>
<reference evidence="8 9" key="1">
    <citation type="submission" date="2016-03" db="EMBL/GenBank/DDBJ databases">
        <title>Acetic acid bacteria sequencing.</title>
        <authorList>
            <person name="Brandt J."/>
            <person name="Jakob F."/>
            <person name="Vogel R.F."/>
        </authorList>
    </citation>
    <scope>NUCLEOTIDE SEQUENCE [LARGE SCALE GENOMIC DNA]</scope>
    <source>
        <strain evidence="8 9">TMW2.1153</strain>
    </source>
</reference>
<evidence type="ECO:0000313" key="8">
    <source>
        <dbReference type="EMBL" id="AQS83636.1"/>
    </source>
</evidence>
<sequence>MQSETSPSLSRRRLTAGTASLCCLTLLPSHARGKTPSLAVGDFLMPVEEKNGACLTESQIRNSNTAIMCWPVSAQTHQPRMETPYNRLWVMRTHAGFRGYSVICQHAGCLVSDWDSATHRLTCPCHGSVYDVEHDGAVVGGPAPLPLPFATIAVTDGYLRLASDFSAKVGGHASRAD</sequence>
<protein>
    <recommendedName>
        <fullName evidence="7">Rieske domain-containing protein</fullName>
    </recommendedName>
</protein>
<evidence type="ECO:0000259" key="7">
    <source>
        <dbReference type="PROSITE" id="PS51296"/>
    </source>
</evidence>
<feature type="domain" description="Rieske" evidence="7">
    <location>
        <begin position="70"/>
        <end position="161"/>
    </location>
</feature>
<dbReference type="InterPro" id="IPR036922">
    <property type="entry name" value="Rieske_2Fe-2S_sf"/>
</dbReference>
<accession>A0A1U9KCX4</accession>
<keyword evidence="4" id="KW-0411">Iron-sulfur</keyword>
<comment type="cofactor">
    <cofactor evidence="6">
        <name>[2Fe-2S] cluster</name>
        <dbReference type="ChEBI" id="CHEBI:190135"/>
    </cofactor>
</comment>
<dbReference type="InterPro" id="IPR017941">
    <property type="entry name" value="Rieske_2Fe-2S"/>
</dbReference>
<evidence type="ECO:0000256" key="2">
    <source>
        <dbReference type="ARBA" id="ARBA00022723"/>
    </source>
</evidence>
<evidence type="ECO:0000256" key="1">
    <source>
        <dbReference type="ARBA" id="ARBA00022714"/>
    </source>
</evidence>
<evidence type="ECO:0000256" key="6">
    <source>
        <dbReference type="ARBA" id="ARBA00034078"/>
    </source>
</evidence>
<dbReference type="PANTHER" id="PTHR10134">
    <property type="entry name" value="CYTOCHROME B-C1 COMPLEX SUBUNIT RIESKE, MITOCHONDRIAL"/>
    <property type="match status" value="1"/>
</dbReference>
<dbReference type="EMBL" id="CP014692">
    <property type="protein sequence ID" value="AQS83636.1"/>
    <property type="molecule type" value="Genomic_DNA"/>
</dbReference>
<evidence type="ECO:0000256" key="3">
    <source>
        <dbReference type="ARBA" id="ARBA00023004"/>
    </source>
</evidence>
<evidence type="ECO:0000256" key="5">
    <source>
        <dbReference type="ARBA" id="ARBA00023157"/>
    </source>
</evidence>
<keyword evidence="3" id="KW-0408">Iron</keyword>
<dbReference type="GO" id="GO:0046872">
    <property type="term" value="F:metal ion binding"/>
    <property type="evidence" value="ECO:0007669"/>
    <property type="project" value="UniProtKB-KW"/>
</dbReference>
<dbReference type="KEGG" id="aace:A0U92_01345"/>
<dbReference type="OrthoDB" id="9802613at2"/>
<proteinExistence type="predicted"/>
<dbReference type="PROSITE" id="PS51296">
    <property type="entry name" value="RIESKE"/>
    <property type="match status" value="1"/>
</dbReference>